<proteinExistence type="predicted"/>
<dbReference type="HOGENOM" id="CLU_067293_1_0_9"/>
<feature type="transmembrane region" description="Helical" evidence="1">
    <location>
        <begin position="76"/>
        <end position="94"/>
    </location>
</feature>
<keyword evidence="1" id="KW-0812">Transmembrane</keyword>
<dbReference type="PATRIC" id="fig|1461583.4.peg.1489"/>
<gene>
    <name evidence="2" type="ORF">BN1050_01549</name>
</gene>
<evidence type="ECO:0000313" key="2">
    <source>
        <dbReference type="EMBL" id="CEA03381.1"/>
    </source>
</evidence>
<name>A0A078MFA5_9BACL</name>
<feature type="transmembrane region" description="Helical" evidence="1">
    <location>
        <begin position="185"/>
        <end position="202"/>
    </location>
</feature>
<keyword evidence="1" id="KW-1133">Transmembrane helix</keyword>
<sequence>MLYFLMMLTTYCGSLVAAVLFYIWHITTIDALSTITRYPVLLSPTHLLYMFVFVLYFVLGYWLLKEARQYTPKRAILFSASMLLQIALFIVWHLELIRYMLLINILLMVTLFLLYRTYDTANIKERLPISLFFAWVSFSTIFIFELTVVFYSFHGFGLSKQLWVIVLLTIGAAIALHMRYHYSDRVFSIVFIVIYLSIGLHLRLDEMLVTLCTLFLSGVLVAGILYLHKNTGRL</sequence>
<feature type="transmembrane region" description="Helical" evidence="1">
    <location>
        <begin position="208"/>
        <end position="227"/>
    </location>
</feature>
<dbReference type="AlphaFoldDB" id="A0A078MFA5"/>
<accession>A0A078MFA5</accession>
<reference evidence="2" key="1">
    <citation type="submission" date="2014-07" db="EMBL/GenBank/DDBJ databases">
        <authorList>
            <person name="Urmite Genomes Urmite Genomes"/>
        </authorList>
    </citation>
    <scope>NUCLEOTIDE SEQUENCE</scope>
    <source>
        <strain evidence="2">13S34_air</strain>
    </source>
</reference>
<feature type="transmembrane region" description="Helical" evidence="1">
    <location>
        <begin position="130"/>
        <end position="154"/>
    </location>
</feature>
<evidence type="ECO:0000256" key="1">
    <source>
        <dbReference type="SAM" id="Phobius"/>
    </source>
</evidence>
<feature type="transmembrane region" description="Helical" evidence="1">
    <location>
        <begin position="100"/>
        <end position="118"/>
    </location>
</feature>
<organism evidence="2">
    <name type="scientific">Metalysinibacillus saudimassiliensis</name>
    <dbReference type="NCBI Taxonomy" id="1461583"/>
    <lineage>
        <taxon>Bacteria</taxon>
        <taxon>Bacillati</taxon>
        <taxon>Bacillota</taxon>
        <taxon>Bacilli</taxon>
        <taxon>Bacillales</taxon>
        <taxon>Caryophanaceae</taxon>
        <taxon>Metalysinibacillus</taxon>
    </lineage>
</organism>
<dbReference type="EMBL" id="LN483075">
    <property type="protein sequence ID" value="CEA03381.1"/>
    <property type="molecule type" value="Genomic_DNA"/>
</dbReference>
<keyword evidence="1" id="KW-0472">Membrane</keyword>
<feature type="transmembrane region" description="Helical" evidence="1">
    <location>
        <begin position="160"/>
        <end position="178"/>
    </location>
</feature>
<feature type="transmembrane region" description="Helical" evidence="1">
    <location>
        <begin position="47"/>
        <end position="64"/>
    </location>
</feature>
<protein>
    <submittedName>
        <fullName evidence="2">Uncharacterized protein</fullName>
    </submittedName>
</protein>